<dbReference type="AlphaFoldDB" id="A2ZIJ4"/>
<evidence type="ECO:0000313" key="2">
    <source>
        <dbReference type="EMBL" id="EAY82428.1"/>
    </source>
</evidence>
<name>A2ZIJ4_ORYSI</name>
<evidence type="ECO:0000313" key="3">
    <source>
        <dbReference type="Proteomes" id="UP000007015"/>
    </source>
</evidence>
<reference evidence="2 3" key="1">
    <citation type="journal article" date="2005" name="PLoS Biol.">
        <title>The genomes of Oryza sativa: a history of duplications.</title>
        <authorList>
            <person name="Yu J."/>
            <person name="Wang J."/>
            <person name="Lin W."/>
            <person name="Li S."/>
            <person name="Li H."/>
            <person name="Zhou J."/>
            <person name="Ni P."/>
            <person name="Dong W."/>
            <person name="Hu S."/>
            <person name="Zeng C."/>
            <person name="Zhang J."/>
            <person name="Zhang Y."/>
            <person name="Li R."/>
            <person name="Xu Z."/>
            <person name="Li S."/>
            <person name="Li X."/>
            <person name="Zheng H."/>
            <person name="Cong L."/>
            <person name="Lin L."/>
            <person name="Yin J."/>
            <person name="Geng J."/>
            <person name="Li G."/>
            <person name="Shi J."/>
            <person name="Liu J."/>
            <person name="Lv H."/>
            <person name="Li J."/>
            <person name="Wang J."/>
            <person name="Deng Y."/>
            <person name="Ran L."/>
            <person name="Shi X."/>
            <person name="Wang X."/>
            <person name="Wu Q."/>
            <person name="Li C."/>
            <person name="Ren X."/>
            <person name="Wang J."/>
            <person name="Wang X."/>
            <person name="Li D."/>
            <person name="Liu D."/>
            <person name="Zhang X."/>
            <person name="Ji Z."/>
            <person name="Zhao W."/>
            <person name="Sun Y."/>
            <person name="Zhang Z."/>
            <person name="Bao J."/>
            <person name="Han Y."/>
            <person name="Dong L."/>
            <person name="Ji J."/>
            <person name="Chen P."/>
            <person name="Wu S."/>
            <person name="Liu J."/>
            <person name="Xiao Y."/>
            <person name="Bu D."/>
            <person name="Tan J."/>
            <person name="Yang L."/>
            <person name="Ye C."/>
            <person name="Zhang J."/>
            <person name="Xu J."/>
            <person name="Zhou Y."/>
            <person name="Yu Y."/>
            <person name="Zhang B."/>
            <person name="Zhuang S."/>
            <person name="Wei H."/>
            <person name="Liu B."/>
            <person name="Lei M."/>
            <person name="Yu H."/>
            <person name="Li Y."/>
            <person name="Xu H."/>
            <person name="Wei S."/>
            <person name="He X."/>
            <person name="Fang L."/>
            <person name="Zhang Z."/>
            <person name="Zhang Y."/>
            <person name="Huang X."/>
            <person name="Su Z."/>
            <person name="Tong W."/>
            <person name="Li J."/>
            <person name="Tong Z."/>
            <person name="Li S."/>
            <person name="Ye J."/>
            <person name="Wang L."/>
            <person name="Fang L."/>
            <person name="Lei T."/>
            <person name="Chen C."/>
            <person name="Chen H."/>
            <person name="Xu Z."/>
            <person name="Li H."/>
            <person name="Huang H."/>
            <person name="Zhang F."/>
            <person name="Xu H."/>
            <person name="Li N."/>
            <person name="Zhao C."/>
            <person name="Li S."/>
            <person name="Dong L."/>
            <person name="Huang Y."/>
            <person name="Li L."/>
            <person name="Xi Y."/>
            <person name="Qi Q."/>
            <person name="Li W."/>
            <person name="Zhang B."/>
            <person name="Hu W."/>
            <person name="Zhang Y."/>
            <person name="Tian X."/>
            <person name="Jiao Y."/>
            <person name="Liang X."/>
            <person name="Jin J."/>
            <person name="Gao L."/>
            <person name="Zheng W."/>
            <person name="Hao B."/>
            <person name="Liu S."/>
            <person name="Wang W."/>
            <person name="Yuan L."/>
            <person name="Cao M."/>
            <person name="McDermott J."/>
            <person name="Samudrala R."/>
            <person name="Wang J."/>
            <person name="Wong G.K."/>
            <person name="Yang H."/>
        </authorList>
    </citation>
    <scope>NUCLEOTIDE SEQUENCE [LARGE SCALE GENOMIC DNA]</scope>
    <source>
        <strain evidence="3">cv. 93-11</strain>
    </source>
</reference>
<gene>
    <name evidence="2" type="ORF">OsI_37641</name>
</gene>
<feature type="region of interest" description="Disordered" evidence="1">
    <location>
        <begin position="1"/>
        <end position="21"/>
    </location>
</feature>
<proteinExistence type="predicted"/>
<keyword evidence="3" id="KW-1185">Reference proteome</keyword>
<dbReference type="EMBL" id="CM000137">
    <property type="protein sequence ID" value="EAY82428.1"/>
    <property type="molecule type" value="Genomic_DNA"/>
</dbReference>
<dbReference type="HOGENOM" id="CLU_2214314_0_0_1"/>
<accession>A2ZIJ4</accession>
<dbReference type="Proteomes" id="UP000007015">
    <property type="component" value="Chromosome 12"/>
</dbReference>
<dbReference type="Gramene" id="BGIOSGA036546-TA">
    <property type="protein sequence ID" value="BGIOSGA036546-PA"/>
    <property type="gene ID" value="BGIOSGA036546"/>
</dbReference>
<organism evidence="2 3">
    <name type="scientific">Oryza sativa subsp. indica</name>
    <name type="common">Rice</name>
    <dbReference type="NCBI Taxonomy" id="39946"/>
    <lineage>
        <taxon>Eukaryota</taxon>
        <taxon>Viridiplantae</taxon>
        <taxon>Streptophyta</taxon>
        <taxon>Embryophyta</taxon>
        <taxon>Tracheophyta</taxon>
        <taxon>Spermatophyta</taxon>
        <taxon>Magnoliopsida</taxon>
        <taxon>Liliopsida</taxon>
        <taxon>Poales</taxon>
        <taxon>Poaceae</taxon>
        <taxon>BOP clade</taxon>
        <taxon>Oryzoideae</taxon>
        <taxon>Oryzeae</taxon>
        <taxon>Oryzinae</taxon>
        <taxon>Oryza</taxon>
        <taxon>Oryza sativa</taxon>
    </lineage>
</organism>
<protein>
    <submittedName>
        <fullName evidence="2">Uncharacterized protein</fullName>
    </submittedName>
</protein>
<evidence type="ECO:0000256" key="1">
    <source>
        <dbReference type="SAM" id="MobiDB-lite"/>
    </source>
</evidence>
<sequence length="107" mass="10667">MDLAKAGSIGGGGGGSGGGRRLWWRRARRIWRWRPQRDCGSLTPPSSSPHDGANELADGMASLVAAGSPDPGVGSPDPAAGSSDDGEAAAADPAAASSEDGEAARRI</sequence>
<feature type="compositionally biased region" description="Low complexity" evidence="1">
    <location>
        <begin position="65"/>
        <end position="98"/>
    </location>
</feature>
<feature type="compositionally biased region" description="Gly residues" evidence="1">
    <location>
        <begin position="8"/>
        <end position="20"/>
    </location>
</feature>
<feature type="region of interest" description="Disordered" evidence="1">
    <location>
        <begin position="36"/>
        <end position="107"/>
    </location>
</feature>